<feature type="compositionally biased region" description="Polar residues" evidence="1">
    <location>
        <begin position="220"/>
        <end position="231"/>
    </location>
</feature>
<evidence type="ECO:0000313" key="3">
    <source>
        <dbReference type="Proteomes" id="UP001214576"/>
    </source>
</evidence>
<accession>A0AAD4YGT4</accession>
<name>A0AAD4YGT4_OVIAM</name>
<proteinExistence type="predicted"/>
<dbReference type="AlphaFoldDB" id="A0AAD4YGT4"/>
<dbReference type="EMBL" id="JAKZEL010000001">
    <property type="protein sequence ID" value="KAI4547704.1"/>
    <property type="molecule type" value="Genomic_DNA"/>
</dbReference>
<reference evidence="2" key="1">
    <citation type="submission" date="2022-03" db="EMBL/GenBank/DDBJ databases">
        <title>Genomic analyses of argali, domestic sheep and their hybrids provide insights into chromosomal evolution, heterosis and genetic basis of agronomic traits.</title>
        <authorList>
            <person name="Li M."/>
        </authorList>
    </citation>
    <scope>NUCLEOTIDE SEQUENCE</scope>
    <source>
        <strain evidence="2">CAU-MHL-2022a</strain>
        <tissue evidence="2">Skin</tissue>
    </source>
</reference>
<keyword evidence="3" id="KW-1185">Reference proteome</keyword>
<gene>
    <name evidence="2" type="ORF">MG293_000034</name>
</gene>
<dbReference type="Proteomes" id="UP001214576">
    <property type="component" value="Unassembled WGS sequence"/>
</dbReference>
<evidence type="ECO:0000313" key="2">
    <source>
        <dbReference type="EMBL" id="KAI4547704.1"/>
    </source>
</evidence>
<feature type="region of interest" description="Disordered" evidence="1">
    <location>
        <begin position="196"/>
        <end position="231"/>
    </location>
</feature>
<organism evidence="2 3">
    <name type="scientific">Ovis ammon polii</name>
    <dbReference type="NCBI Taxonomy" id="230172"/>
    <lineage>
        <taxon>Eukaryota</taxon>
        <taxon>Metazoa</taxon>
        <taxon>Chordata</taxon>
        <taxon>Craniata</taxon>
        <taxon>Vertebrata</taxon>
        <taxon>Euteleostomi</taxon>
        <taxon>Mammalia</taxon>
        <taxon>Eutheria</taxon>
        <taxon>Laurasiatheria</taxon>
        <taxon>Artiodactyla</taxon>
        <taxon>Ruminantia</taxon>
        <taxon>Pecora</taxon>
        <taxon>Bovidae</taxon>
        <taxon>Caprinae</taxon>
        <taxon>Ovis</taxon>
    </lineage>
</organism>
<sequence>MITQSVALNESAAHPDFLMPSAVTYRDTYAVKDPRSTKFLCFQRSTDIQWVKAQERIQDPPRESFGSLGNQIRKDGCEEGVWGKGAEHRSPRGGCLAALPPRPLRVLRGRCSYLVNKPSAYIVSLAKASRCDFCLLRGPWRTRRFASPPGLRPAQRLPPAKRGSLGLHAQRSAGSLLSPCPRLLRLLTLGPALPSGEVESDTAYPGQRSRPFPRYPVNPPSGTFITGTHIS</sequence>
<evidence type="ECO:0000256" key="1">
    <source>
        <dbReference type="SAM" id="MobiDB-lite"/>
    </source>
</evidence>
<comment type="caution">
    <text evidence="2">The sequence shown here is derived from an EMBL/GenBank/DDBJ whole genome shotgun (WGS) entry which is preliminary data.</text>
</comment>
<protein>
    <submittedName>
        <fullName evidence="2">Uncharacterized protein</fullName>
    </submittedName>
</protein>